<comment type="similarity">
    <text evidence="1">Belongs to the P-Pant transferase superfamily. Gsp/Sfp/HetI/AcpT family.</text>
</comment>
<keyword evidence="2 5" id="KW-0808">Transferase</keyword>
<dbReference type="Proteomes" id="UP000617743">
    <property type="component" value="Unassembled WGS sequence"/>
</dbReference>
<gene>
    <name evidence="5" type="primary">sfp</name>
    <name evidence="5" type="ORF">GCM10010383_42170</name>
</gene>
<evidence type="ECO:0000313" key="6">
    <source>
        <dbReference type="Proteomes" id="UP000617743"/>
    </source>
</evidence>
<dbReference type="SUPFAM" id="SSF56214">
    <property type="entry name" value="4'-phosphopantetheinyl transferase"/>
    <property type="match status" value="2"/>
</dbReference>
<dbReference type="InterPro" id="IPR055066">
    <property type="entry name" value="AASDHPPT_N"/>
</dbReference>
<dbReference type="RefSeq" id="WP_190051803.1">
    <property type="nucleotide sequence ID" value="NZ_BMWC01000005.1"/>
</dbReference>
<evidence type="ECO:0000256" key="1">
    <source>
        <dbReference type="ARBA" id="ARBA00010990"/>
    </source>
</evidence>
<reference evidence="6" key="1">
    <citation type="journal article" date="2019" name="Int. J. Syst. Evol. Microbiol.">
        <title>The Global Catalogue of Microorganisms (GCM) 10K type strain sequencing project: providing services to taxonomists for standard genome sequencing and annotation.</title>
        <authorList>
            <consortium name="The Broad Institute Genomics Platform"/>
            <consortium name="The Broad Institute Genome Sequencing Center for Infectious Disease"/>
            <person name="Wu L."/>
            <person name="Ma J."/>
        </authorList>
    </citation>
    <scope>NUCLEOTIDE SEQUENCE [LARGE SCALE GENOMIC DNA]</scope>
    <source>
        <strain evidence="6">JCM 4866</strain>
    </source>
</reference>
<protein>
    <submittedName>
        <fullName evidence="5">4'-phosphopantetheinyl transferase</fullName>
    </submittedName>
</protein>
<evidence type="ECO:0000256" key="2">
    <source>
        <dbReference type="ARBA" id="ARBA00022679"/>
    </source>
</evidence>
<dbReference type="PANTHER" id="PTHR12215">
    <property type="entry name" value="PHOSPHOPANTETHEINE TRANSFERASE"/>
    <property type="match status" value="1"/>
</dbReference>
<comment type="caution">
    <text evidence="5">The sequence shown here is derived from an EMBL/GenBank/DDBJ whole genome shotgun (WGS) entry which is preliminary data.</text>
</comment>
<evidence type="ECO:0000259" key="4">
    <source>
        <dbReference type="Pfam" id="PF22624"/>
    </source>
</evidence>
<feature type="domain" description="4'-phosphopantetheinyl transferase" evidence="3">
    <location>
        <begin position="104"/>
        <end position="201"/>
    </location>
</feature>
<sequence length="224" mass="24846">MSTVLVFDVDRLSEADTDRLYRAVPAERRARADRLHFAADRRRCLAAGALLRYALLARHGLTPSDLDTARDAFGKPYLVRVPGLHFSLSHAGRWVACATSGTEIGVDIEHTAAGAVDISHRFAPDEHAYVVAAPAGRRARRLVRIWTLKESYVKYLGRGLGVPMDSFSVTAPDRRPRVLRGTLDTRPRLKQVAHGDDYWLAECCRDDSGISVVEPTREDLLAVC</sequence>
<dbReference type="InterPro" id="IPR050559">
    <property type="entry name" value="P-Pant_transferase_sf"/>
</dbReference>
<dbReference type="InterPro" id="IPR008278">
    <property type="entry name" value="4-PPantetheinyl_Trfase_dom"/>
</dbReference>
<dbReference type="Pfam" id="PF01648">
    <property type="entry name" value="ACPS"/>
    <property type="match status" value="1"/>
</dbReference>
<dbReference type="GO" id="GO:0016740">
    <property type="term" value="F:transferase activity"/>
    <property type="evidence" value="ECO:0007669"/>
    <property type="project" value="UniProtKB-KW"/>
</dbReference>
<dbReference type="Pfam" id="PF22624">
    <property type="entry name" value="AASDHPPT_N"/>
    <property type="match status" value="1"/>
</dbReference>
<keyword evidence="6" id="KW-1185">Reference proteome</keyword>
<dbReference type="InterPro" id="IPR037143">
    <property type="entry name" value="4-PPantetheinyl_Trfase_dom_sf"/>
</dbReference>
<name>A0ABQ2XAI1_9ACTN</name>
<dbReference type="PANTHER" id="PTHR12215:SF10">
    <property type="entry name" value="L-AMINOADIPATE-SEMIALDEHYDE DEHYDROGENASE-PHOSPHOPANTETHEINYL TRANSFERASE"/>
    <property type="match status" value="1"/>
</dbReference>
<proteinExistence type="inferred from homology"/>
<dbReference type="Gene3D" id="3.90.470.20">
    <property type="entry name" value="4'-phosphopantetheinyl transferase domain"/>
    <property type="match status" value="2"/>
</dbReference>
<accession>A0ABQ2XAI1</accession>
<organism evidence="5 6">
    <name type="scientific">Streptomyces lomondensis</name>
    <dbReference type="NCBI Taxonomy" id="68229"/>
    <lineage>
        <taxon>Bacteria</taxon>
        <taxon>Bacillati</taxon>
        <taxon>Actinomycetota</taxon>
        <taxon>Actinomycetes</taxon>
        <taxon>Kitasatosporales</taxon>
        <taxon>Streptomycetaceae</taxon>
        <taxon>Streptomyces</taxon>
    </lineage>
</organism>
<feature type="domain" description="4'-phosphopantetheinyl transferase N-terminal" evidence="4">
    <location>
        <begin position="15"/>
        <end position="100"/>
    </location>
</feature>
<evidence type="ECO:0000313" key="5">
    <source>
        <dbReference type="EMBL" id="GGX07526.1"/>
    </source>
</evidence>
<evidence type="ECO:0000259" key="3">
    <source>
        <dbReference type="Pfam" id="PF01648"/>
    </source>
</evidence>
<dbReference type="EMBL" id="BMWC01000005">
    <property type="protein sequence ID" value="GGX07526.1"/>
    <property type="molecule type" value="Genomic_DNA"/>
</dbReference>